<feature type="transmembrane region" description="Helical" evidence="1">
    <location>
        <begin position="134"/>
        <end position="153"/>
    </location>
</feature>
<evidence type="ECO:0000313" key="2">
    <source>
        <dbReference type="EMBL" id="ETS86252.1"/>
    </source>
</evidence>
<feature type="transmembrane region" description="Helical" evidence="1">
    <location>
        <begin position="512"/>
        <end position="539"/>
    </location>
</feature>
<protein>
    <submittedName>
        <fullName evidence="2">Uncharacterized protein</fullName>
    </submittedName>
</protein>
<keyword evidence="1" id="KW-0472">Membrane</keyword>
<accession>W3XLC4</accession>
<name>W3XLC4_PESFW</name>
<dbReference type="EMBL" id="KI912109">
    <property type="protein sequence ID" value="ETS86252.1"/>
    <property type="molecule type" value="Genomic_DNA"/>
</dbReference>
<dbReference type="eggNOG" id="ENOG502RZ6R">
    <property type="taxonomic scope" value="Eukaryota"/>
</dbReference>
<sequence length="610" mass="67518">MQLTNTVRGKVEQPAPIVVEELCDAQTDVLLKTTSNKTSRIAESAEKLPGRIGRIQYGSSITQVLLTIFPVLFIALASTAIHLDKKQTSRTGEQTQRAISLSPTVFPIVFAAITLESLIGSQTLFSAIEKQVVLRRQILVGGTIILLWALSPLGGQSALRLIQVIPHYISTNSTIRYLPIAASHNSLLKSYDLSLEFRPSYDPIFMACLITSHQYKSSQDLFGNVKVPSVDRLEGGLSMAPNEWMKLDHSQDIPYSSLLGIPVVGIPSSGNLSFDIVSRYMAIDCPTLEYVPNSFIYQENDTKEYTWDNGQSFIVQPGYEPEDEASHRFNIISANSWRFEDGISVVTCSMEPRDLQSTISCRDHTCQVTAVRKLTIDKSWVEDNLEALNHALDLLPRVAKATIINDTLLRSSLIERWLQNPDSSYYEHGQKGYVNLSAVPKSVLSKNVEVLINTYWQSSIGTQYLFGNLSTDMILYNNISDAEGSAPVIDFNTSQVTISAARGKQYTCNMTFAAMLIIISTILLLISATSLALAGWTLAPDFLGHVSSLTRDNPFIPCAEGSHLDGLERARALRSLEVTIGDVGSRSKDGYIAFTMTANARKLQRNRLYR</sequence>
<dbReference type="OMA" id="SGRSMKM"/>
<organism evidence="2 3">
    <name type="scientific">Pestalotiopsis fici (strain W106-1 / CGMCC3.15140)</name>
    <dbReference type="NCBI Taxonomy" id="1229662"/>
    <lineage>
        <taxon>Eukaryota</taxon>
        <taxon>Fungi</taxon>
        <taxon>Dikarya</taxon>
        <taxon>Ascomycota</taxon>
        <taxon>Pezizomycotina</taxon>
        <taxon>Sordariomycetes</taxon>
        <taxon>Xylariomycetidae</taxon>
        <taxon>Amphisphaeriales</taxon>
        <taxon>Sporocadaceae</taxon>
        <taxon>Pestalotiopsis</taxon>
    </lineage>
</organism>
<dbReference type="Proteomes" id="UP000030651">
    <property type="component" value="Unassembled WGS sequence"/>
</dbReference>
<keyword evidence="3" id="KW-1185">Reference proteome</keyword>
<dbReference type="KEGG" id="pfy:PFICI_00080"/>
<dbReference type="OrthoDB" id="3692311at2759"/>
<dbReference type="InParanoid" id="W3XLC4"/>
<keyword evidence="1" id="KW-0812">Transmembrane</keyword>
<evidence type="ECO:0000313" key="3">
    <source>
        <dbReference type="Proteomes" id="UP000030651"/>
    </source>
</evidence>
<gene>
    <name evidence="2" type="ORF">PFICI_00080</name>
</gene>
<dbReference type="AlphaFoldDB" id="W3XLC4"/>
<reference evidence="3" key="1">
    <citation type="journal article" date="2015" name="BMC Genomics">
        <title>Genomic and transcriptomic analysis of the endophytic fungus Pestalotiopsis fici reveals its lifestyle and high potential for synthesis of natural products.</title>
        <authorList>
            <person name="Wang X."/>
            <person name="Zhang X."/>
            <person name="Liu L."/>
            <person name="Xiang M."/>
            <person name="Wang W."/>
            <person name="Sun X."/>
            <person name="Che Y."/>
            <person name="Guo L."/>
            <person name="Liu G."/>
            <person name="Guo L."/>
            <person name="Wang C."/>
            <person name="Yin W.B."/>
            <person name="Stadler M."/>
            <person name="Zhang X."/>
            <person name="Liu X."/>
        </authorList>
    </citation>
    <scope>NUCLEOTIDE SEQUENCE [LARGE SCALE GENOMIC DNA]</scope>
    <source>
        <strain evidence="3">W106-1 / CGMCC3.15140</strain>
    </source>
</reference>
<dbReference type="HOGENOM" id="CLU_012207_0_0_1"/>
<feature type="transmembrane region" description="Helical" evidence="1">
    <location>
        <begin position="104"/>
        <end position="128"/>
    </location>
</feature>
<dbReference type="RefSeq" id="XP_007826852.1">
    <property type="nucleotide sequence ID" value="XM_007828661.1"/>
</dbReference>
<dbReference type="GeneID" id="19265093"/>
<evidence type="ECO:0000256" key="1">
    <source>
        <dbReference type="SAM" id="Phobius"/>
    </source>
</evidence>
<keyword evidence="1" id="KW-1133">Transmembrane helix</keyword>
<feature type="transmembrane region" description="Helical" evidence="1">
    <location>
        <begin position="64"/>
        <end position="83"/>
    </location>
</feature>
<proteinExistence type="predicted"/>